<protein>
    <submittedName>
        <fullName evidence="1">3-deoxy-8-phosphooctulonate synthase</fullName>
    </submittedName>
</protein>
<keyword evidence="2" id="KW-1185">Reference proteome</keyword>
<dbReference type="RefSeq" id="WP_241368681.1">
    <property type="nucleotide sequence ID" value="NZ_JAKZFC010000002.1"/>
</dbReference>
<accession>A0ABS9UBD4</accession>
<gene>
    <name evidence="1" type="ORF">LZ480_06895</name>
</gene>
<sequence length="114" mass="12831">MGQLCYSDFELVKETETDGFIYGEITDHFYFENGDACISGDGFVQAPDGSRAGIIWGLEKEPSISVCIEPEEDRWGVYEIGFIKPIKTMDDLIVNFRAVLPLIKEAYQNAHSTK</sequence>
<comment type="caution">
    <text evidence="1">The sequence shown here is derived from an EMBL/GenBank/DDBJ whole genome shotgun (WGS) entry which is preliminary data.</text>
</comment>
<name>A0ABS9UBD4_9BACL</name>
<proteinExistence type="predicted"/>
<reference evidence="1 2" key="1">
    <citation type="submission" date="2022-03" db="EMBL/GenBank/DDBJ databases">
        <authorList>
            <person name="Jo J.-H."/>
            <person name="Im W.-T."/>
        </authorList>
    </citation>
    <scope>NUCLEOTIDE SEQUENCE [LARGE SCALE GENOMIC DNA]</scope>
    <source>
        <strain evidence="1 2">MA9</strain>
    </source>
</reference>
<dbReference type="Proteomes" id="UP001316087">
    <property type="component" value="Unassembled WGS sequence"/>
</dbReference>
<evidence type="ECO:0000313" key="1">
    <source>
        <dbReference type="EMBL" id="MCH7321619.1"/>
    </source>
</evidence>
<organism evidence="1 2">
    <name type="scientific">Solibacillus palustris</name>
    <dbReference type="NCBI Taxonomy" id="2908203"/>
    <lineage>
        <taxon>Bacteria</taxon>
        <taxon>Bacillati</taxon>
        <taxon>Bacillota</taxon>
        <taxon>Bacilli</taxon>
        <taxon>Bacillales</taxon>
        <taxon>Caryophanaceae</taxon>
        <taxon>Solibacillus</taxon>
    </lineage>
</organism>
<evidence type="ECO:0000313" key="2">
    <source>
        <dbReference type="Proteomes" id="UP001316087"/>
    </source>
</evidence>
<dbReference type="EMBL" id="JAKZFC010000002">
    <property type="protein sequence ID" value="MCH7321619.1"/>
    <property type="molecule type" value="Genomic_DNA"/>
</dbReference>